<organism evidence="3">
    <name type="scientific">Chaetomium thermophilum (strain DSM 1495 / CBS 144.50 / IMI 039719)</name>
    <name type="common">Thermochaetoides thermophila</name>
    <dbReference type="NCBI Taxonomy" id="759272"/>
    <lineage>
        <taxon>Eukaryota</taxon>
        <taxon>Fungi</taxon>
        <taxon>Dikarya</taxon>
        <taxon>Ascomycota</taxon>
        <taxon>Pezizomycotina</taxon>
        <taxon>Sordariomycetes</taxon>
        <taxon>Sordariomycetidae</taxon>
        <taxon>Sordariales</taxon>
        <taxon>Chaetomiaceae</taxon>
        <taxon>Thermochaetoides</taxon>
    </lineage>
</organism>
<sequence length="450" mass="49653">MTQTSESRTSSLSSDLKRCALLQLLANSLVLTQTAPYLSCQDVLNLAATSRAFRFLVYRTPHVFRRLDLENVKKAQENLTVGWTDGVESQYATAEDYYSRPLRNIFAALQRLDILRDVQILSLDGLSVTAELVHDILNDPAFNVRILSIRDVKNLNEHKLRAALQYACRPSRPEGMPRLKGLYYFGARDPKPKSLSSSPDSSASSSSTRSPASLSSTTTNHSSPWPLHHALSLTLSSDLEPWWQRRGRQLPQSQISPEWADTLRACTGIIAFDAVLCTGPRHLNSPAWGTIDMEALNAAAANPNATMVKPFAVASYSLGPCEGCGAAPEGLITWGDEDWCLGGERDEFGRRLSESSSCGERDLAGRYPLLTPVPMHSASLRGAMCPEGEPHVQRSCWECGMNCKDCIADTQRTCQICGGGYCLIHNEGSDLAACDWCAGWSRRRFDRDLY</sequence>
<dbReference type="HOGENOM" id="CLU_037759_0_0_1"/>
<reference evidence="2 3" key="1">
    <citation type="journal article" date="2011" name="Cell">
        <title>Insight into structure and assembly of the nuclear pore complex by utilizing the genome of a eukaryotic thermophile.</title>
        <authorList>
            <person name="Amlacher S."/>
            <person name="Sarges P."/>
            <person name="Flemming D."/>
            <person name="van Noort V."/>
            <person name="Kunze R."/>
            <person name="Devos D.P."/>
            <person name="Arumugam M."/>
            <person name="Bork P."/>
            <person name="Hurt E."/>
        </authorList>
    </citation>
    <scope>NUCLEOTIDE SEQUENCE [LARGE SCALE GENOMIC DNA]</scope>
    <source>
        <strain evidence="3">DSM 1495 / CBS 144.50 / IMI 039719</strain>
    </source>
</reference>
<proteinExistence type="predicted"/>
<dbReference type="AlphaFoldDB" id="G0S9R1"/>
<accession>G0S9R1</accession>
<dbReference type="Proteomes" id="UP000008066">
    <property type="component" value="Unassembled WGS sequence"/>
</dbReference>
<evidence type="ECO:0000313" key="3">
    <source>
        <dbReference type="Proteomes" id="UP000008066"/>
    </source>
</evidence>
<evidence type="ECO:0000313" key="2">
    <source>
        <dbReference type="EMBL" id="EGS20172.1"/>
    </source>
</evidence>
<dbReference type="OMA" id="FNVRILS"/>
<dbReference type="OrthoDB" id="5345494at2759"/>
<dbReference type="eggNOG" id="ENOG502QQ04">
    <property type="taxonomic scope" value="Eukaryota"/>
</dbReference>
<dbReference type="EMBL" id="GL988043">
    <property type="protein sequence ID" value="EGS20172.1"/>
    <property type="molecule type" value="Genomic_DNA"/>
</dbReference>
<name>G0S9R1_CHATD</name>
<evidence type="ECO:0000256" key="1">
    <source>
        <dbReference type="SAM" id="MobiDB-lite"/>
    </source>
</evidence>
<dbReference type="STRING" id="759272.G0S9R1"/>
<evidence type="ECO:0008006" key="4">
    <source>
        <dbReference type="Google" id="ProtNLM"/>
    </source>
</evidence>
<protein>
    <recommendedName>
        <fullName evidence="4">F-box domain-containing protein</fullName>
    </recommendedName>
</protein>
<dbReference type="KEGG" id="cthr:CTHT_0046800"/>
<dbReference type="GeneID" id="18258718"/>
<keyword evidence="3" id="KW-1185">Reference proteome</keyword>
<feature type="compositionally biased region" description="Low complexity" evidence="1">
    <location>
        <begin position="193"/>
        <end position="219"/>
    </location>
</feature>
<dbReference type="RefSeq" id="XP_006695057.1">
    <property type="nucleotide sequence ID" value="XM_006694994.1"/>
</dbReference>
<gene>
    <name evidence="2" type="ORF">CTHT_0046800</name>
</gene>
<feature type="region of interest" description="Disordered" evidence="1">
    <location>
        <begin position="191"/>
        <end position="223"/>
    </location>
</feature>